<evidence type="ECO:0000313" key="2">
    <source>
        <dbReference type="EMBL" id="GAA4622651.1"/>
    </source>
</evidence>
<gene>
    <name evidence="2" type="ORF">GCM10023196_015700</name>
</gene>
<reference evidence="3" key="1">
    <citation type="journal article" date="2019" name="Int. J. Syst. Evol. Microbiol.">
        <title>The Global Catalogue of Microorganisms (GCM) 10K type strain sequencing project: providing services to taxonomists for standard genome sequencing and annotation.</title>
        <authorList>
            <consortium name="The Broad Institute Genomics Platform"/>
            <consortium name="The Broad Institute Genome Sequencing Center for Infectious Disease"/>
            <person name="Wu L."/>
            <person name="Ma J."/>
        </authorList>
    </citation>
    <scope>NUCLEOTIDE SEQUENCE [LARGE SCALE GENOMIC DNA]</scope>
    <source>
        <strain evidence="3">JCM 17939</strain>
    </source>
</reference>
<name>A0ABP8U2W5_9ACTN</name>
<organism evidence="2 3">
    <name type="scientific">Actinoallomurus vinaceus</name>
    <dbReference type="NCBI Taxonomy" id="1080074"/>
    <lineage>
        <taxon>Bacteria</taxon>
        <taxon>Bacillati</taxon>
        <taxon>Actinomycetota</taxon>
        <taxon>Actinomycetes</taxon>
        <taxon>Streptosporangiales</taxon>
        <taxon>Thermomonosporaceae</taxon>
        <taxon>Actinoallomurus</taxon>
    </lineage>
</organism>
<proteinExistence type="predicted"/>
<dbReference type="SUPFAM" id="SSF53590">
    <property type="entry name" value="Nucleoside hydrolase"/>
    <property type="match status" value="1"/>
</dbReference>
<accession>A0ABP8U2W5</accession>
<dbReference type="Pfam" id="PF01156">
    <property type="entry name" value="IU_nuc_hydro"/>
    <property type="match status" value="1"/>
</dbReference>
<feature type="domain" description="Inosine/uridine-preferring nucleoside hydrolase" evidence="1">
    <location>
        <begin position="17"/>
        <end position="198"/>
    </location>
</feature>
<evidence type="ECO:0000259" key="1">
    <source>
        <dbReference type="Pfam" id="PF01156"/>
    </source>
</evidence>
<dbReference type="Proteomes" id="UP001501442">
    <property type="component" value="Unassembled WGS sequence"/>
</dbReference>
<dbReference type="InterPro" id="IPR036452">
    <property type="entry name" value="Ribo_hydro-like"/>
</dbReference>
<protein>
    <recommendedName>
        <fullName evidence="1">Inosine/uridine-preferring nucleoside hydrolase domain-containing protein</fullName>
    </recommendedName>
</protein>
<evidence type="ECO:0000313" key="3">
    <source>
        <dbReference type="Proteomes" id="UP001501442"/>
    </source>
</evidence>
<keyword evidence="3" id="KW-1185">Reference proteome</keyword>
<dbReference type="InterPro" id="IPR001910">
    <property type="entry name" value="Inosine/uridine_hydrolase_dom"/>
</dbReference>
<dbReference type="EMBL" id="BAABHK010000002">
    <property type="protein sequence ID" value="GAA4622651.1"/>
    <property type="molecule type" value="Genomic_DNA"/>
</dbReference>
<comment type="caution">
    <text evidence="2">The sequence shown here is derived from an EMBL/GenBank/DDBJ whole genome shotgun (WGS) entry which is preliminary data.</text>
</comment>
<dbReference type="Gene3D" id="3.90.245.10">
    <property type="entry name" value="Ribonucleoside hydrolase-like"/>
    <property type="match status" value="1"/>
</dbReference>
<sequence length="268" mass="29551">MVVGAHAQLPTDPFDTGKYQAEDSHQAAVTMLRLMRRSDVKAYAGSNDALKDATTPRVTAGAKAIVAEATRTDTDLPLYITAGGTLTDVASAYLMEPGIAGKATLVWIGGKPYPAGGSEYNFNADPLAAQVLFNQSSMPIWQIPSDVYSMCMVSDFELQQYVATADDIGHWLWRNQLDYYQRFAKRINFGEVYQLGDSPLVLLTALTSPWDKSATYSSPYDTMYAPHLNADGTYTSRDSGRKIRVYKGVDTRLMYADFFAKLQALYGK</sequence>